<evidence type="ECO:0000313" key="2">
    <source>
        <dbReference type="Proteomes" id="UP000078046"/>
    </source>
</evidence>
<accession>A0A177BBB7</accession>
<protein>
    <submittedName>
        <fullName evidence="1">Uncharacterized protein</fullName>
    </submittedName>
</protein>
<evidence type="ECO:0000313" key="1">
    <source>
        <dbReference type="EMBL" id="OAF71617.1"/>
    </source>
</evidence>
<reference evidence="1 2" key="1">
    <citation type="submission" date="2016-04" db="EMBL/GenBank/DDBJ databases">
        <title>The genome of Intoshia linei affirms orthonectids as highly simplified spiralians.</title>
        <authorList>
            <person name="Mikhailov K.V."/>
            <person name="Slusarev G.S."/>
            <person name="Nikitin M.A."/>
            <person name="Logacheva M.D."/>
            <person name="Penin A."/>
            <person name="Aleoshin V."/>
            <person name="Panchin Y.V."/>
        </authorList>
    </citation>
    <scope>NUCLEOTIDE SEQUENCE [LARGE SCALE GENOMIC DNA]</scope>
    <source>
        <strain evidence="1">Intl2013</strain>
        <tissue evidence="1">Whole animal</tissue>
    </source>
</reference>
<proteinExistence type="predicted"/>
<keyword evidence="2" id="KW-1185">Reference proteome</keyword>
<sequence length="87" mass="10286">MYTEPLVNNDKNYENAPPYEDVVLTDRPQTVVVSQPVNVVYVNNVTNSRNYTLLSIFTLFCCNPLFEQYENKKKRRNQLMRFPHISL</sequence>
<organism evidence="1 2">
    <name type="scientific">Intoshia linei</name>
    <dbReference type="NCBI Taxonomy" id="1819745"/>
    <lineage>
        <taxon>Eukaryota</taxon>
        <taxon>Metazoa</taxon>
        <taxon>Spiralia</taxon>
        <taxon>Lophotrochozoa</taxon>
        <taxon>Mesozoa</taxon>
        <taxon>Orthonectida</taxon>
        <taxon>Rhopaluridae</taxon>
        <taxon>Intoshia</taxon>
    </lineage>
</organism>
<comment type="caution">
    <text evidence="1">The sequence shown here is derived from an EMBL/GenBank/DDBJ whole genome shotgun (WGS) entry which is preliminary data.</text>
</comment>
<dbReference type="AlphaFoldDB" id="A0A177BBB7"/>
<dbReference type="Proteomes" id="UP000078046">
    <property type="component" value="Unassembled WGS sequence"/>
</dbReference>
<dbReference type="EMBL" id="LWCA01000037">
    <property type="protein sequence ID" value="OAF71617.1"/>
    <property type="molecule type" value="Genomic_DNA"/>
</dbReference>
<name>A0A177BBB7_9BILA</name>
<gene>
    <name evidence="1" type="ORF">A3Q56_00591</name>
</gene>